<dbReference type="SUPFAM" id="SSF48371">
    <property type="entry name" value="ARM repeat"/>
    <property type="match status" value="1"/>
</dbReference>
<dbReference type="SMART" id="SM00667">
    <property type="entry name" value="LisH"/>
    <property type="match status" value="1"/>
</dbReference>
<dbReference type="OrthoDB" id="1695393at2759"/>
<evidence type="ECO:0000256" key="1">
    <source>
        <dbReference type="SAM" id="Coils"/>
    </source>
</evidence>
<feature type="coiled-coil region" evidence="1">
    <location>
        <begin position="226"/>
        <end position="274"/>
    </location>
</feature>
<dbReference type="KEGG" id="apln:108740932"/>
<organism evidence="2 3">
    <name type="scientific">Agrilus planipennis</name>
    <name type="common">Emerald ash borer</name>
    <name type="synonym">Agrilus marcopoli</name>
    <dbReference type="NCBI Taxonomy" id="224129"/>
    <lineage>
        <taxon>Eukaryota</taxon>
        <taxon>Metazoa</taxon>
        <taxon>Ecdysozoa</taxon>
        <taxon>Arthropoda</taxon>
        <taxon>Hexapoda</taxon>
        <taxon>Insecta</taxon>
        <taxon>Pterygota</taxon>
        <taxon>Neoptera</taxon>
        <taxon>Endopterygota</taxon>
        <taxon>Coleoptera</taxon>
        <taxon>Polyphaga</taxon>
        <taxon>Elateriformia</taxon>
        <taxon>Buprestoidea</taxon>
        <taxon>Buprestidae</taxon>
        <taxon>Agrilinae</taxon>
        <taxon>Agrilus</taxon>
    </lineage>
</organism>
<dbReference type="InterPro" id="IPR040362">
    <property type="entry name" value="RELCH"/>
</dbReference>
<gene>
    <name evidence="3" type="primary">LOC108740932</name>
</gene>
<protein>
    <submittedName>
        <fullName evidence="3">LisH domain and HEAT repeat-containing protein KIAA1468 homolog</fullName>
    </submittedName>
</protein>
<reference evidence="3" key="1">
    <citation type="submission" date="2025-08" db="UniProtKB">
        <authorList>
            <consortium name="RefSeq"/>
        </authorList>
    </citation>
    <scope>IDENTIFICATION</scope>
    <source>
        <tissue evidence="3">Entire body</tissue>
    </source>
</reference>
<evidence type="ECO:0000313" key="3">
    <source>
        <dbReference type="RefSeq" id="XP_025831979.1"/>
    </source>
</evidence>
<keyword evidence="2" id="KW-1185">Reference proteome</keyword>
<proteinExistence type="predicted"/>
<dbReference type="InterPro" id="IPR016024">
    <property type="entry name" value="ARM-type_fold"/>
</dbReference>
<dbReference type="GO" id="GO:0005802">
    <property type="term" value="C:trans-Golgi network"/>
    <property type="evidence" value="ECO:0007669"/>
    <property type="project" value="InterPro"/>
</dbReference>
<dbReference type="InterPro" id="IPR011989">
    <property type="entry name" value="ARM-like"/>
</dbReference>
<dbReference type="GeneID" id="108740932"/>
<feature type="coiled-coil region" evidence="1">
    <location>
        <begin position="100"/>
        <end position="127"/>
    </location>
</feature>
<keyword evidence="1" id="KW-0175">Coiled coil</keyword>
<dbReference type="Gene3D" id="1.25.10.10">
    <property type="entry name" value="Leucine-rich Repeat Variant"/>
    <property type="match status" value="2"/>
</dbReference>
<dbReference type="Proteomes" id="UP000192223">
    <property type="component" value="Unplaced"/>
</dbReference>
<dbReference type="PANTHER" id="PTHR32059">
    <property type="entry name" value="RAB11-BINDING PROTEIN RELCH"/>
    <property type="match status" value="1"/>
</dbReference>
<dbReference type="InterPro" id="IPR006594">
    <property type="entry name" value="LisH"/>
</dbReference>
<evidence type="ECO:0000313" key="2">
    <source>
        <dbReference type="Proteomes" id="UP000192223"/>
    </source>
</evidence>
<dbReference type="PANTHER" id="PTHR32059:SF0">
    <property type="entry name" value="RAB11-BINDING PROTEIN RELCH"/>
    <property type="match status" value="1"/>
</dbReference>
<dbReference type="GO" id="GO:0032367">
    <property type="term" value="P:intracellular cholesterol transport"/>
    <property type="evidence" value="ECO:0007669"/>
    <property type="project" value="InterPro"/>
</dbReference>
<dbReference type="GO" id="GO:0055037">
    <property type="term" value="C:recycling endosome"/>
    <property type="evidence" value="ECO:0007669"/>
    <property type="project" value="TreeGrafter"/>
</dbReference>
<dbReference type="RefSeq" id="XP_025831979.1">
    <property type="nucleotide sequence ID" value="XM_025976194.1"/>
</dbReference>
<sequence length="1120" mass="126875">MANNGSTSSKIVEKHLHYDEIASKLLEDRFLLTALELHTELLESGRELKKLRDFFSNPGNFEHQQETSSLTSRSGSQVTLDSLDLTRFSEDDEKQYDDKVAVLEFELRKAKETINALRNNLTVAIESEQRKPDKKDSNFTKSEEIKPHEQRALNFLINEYLLQYGYKLTSITFADENENQDFDDWDDVGLNTAKPAELLAVYRKGLRQTTSSINSIATQTDEVNSKEEFNKIINKLREEVSESNNKIEILNYEIQQLKEENNNLQKKKDSLKTGSSLDCCLDFKEHANSSENYAIIEKELTNASSSPEHFEIIENTDDSQCSNKDNYPASLDKVSNNGSNETDWTNISLNKEDCANINLDEHKNFKIEGNKQEIVDLDLTDCDILNRKLPQKFKDELFSKCYKNIPKDIKGSLCENIPKGEISKKVLIDIICESLLRIIPNVILNKREEIIPLLVVIVLLSNNSSERDKLLQQLFNLKKKPSEEERLSILSGITAIAERSGQNLVQNEMLPQCWEQLTHKYLERRLLVAESCNVLIPYISSPIRNSLVLSMIQQMLEDREDGVREVALQTLALVIAHCNDPDKYYQCEQLTLATLNDANVIIFNKSIQYLFPSLAQWATDLGKLESSLIKQILHKLNKHIKDSTSESEDITDLSMRLISVLDHLLPFILVEIVNRSDLAENSDKNMTMEMRSELTKLCTTLSNPLNFYSGDFNIGVILNDFDKLIENNTSITWKQLEWFLDNMLPDLLNMVSHVQTSNHKLLHSFISLFLHISMTFGKPFTLRKIRPIFDSHIYNLEAILSSHNHGYAGIGIIPVYLVSVLSYCDDTEELSNVLKRFICALPLCGVPLDCLEIAVKGLCHLGMQDLVASCLWEGIVHQRPLVRAAMAGLLTVVAGECGHTLLLSKVVPAVVTLANDSEVFVKTATIPTLGSLIADCSVAEVRDKACMQLHTFLLDQKLKENHSFIRQLVVTLGSIADKCSPSFRDDIILNHLMSLSAYTAQMPNVSRKVDMVLALLDAFSSVACMPLNKQIISTTLLPGLRNLETVILENQPLLPHKNTILSLIQETENRGDQNLFQSYSEKGNFHSQNVSQGVEEMKNKMSKVFTKSPSTNFQNIFKKK</sequence>
<dbReference type="PROSITE" id="PS50896">
    <property type="entry name" value="LISH"/>
    <property type="match status" value="1"/>
</dbReference>
<name>A0A7F5R7P6_AGRPL</name>
<dbReference type="AlphaFoldDB" id="A0A7F5R7P6"/>
<accession>A0A7F5R7P6</accession>
<dbReference type="InParanoid" id="A0A7F5R7P6"/>